<gene>
    <name evidence="3" type="ORF">Slin15195_G029880</name>
</gene>
<dbReference type="GO" id="GO:0046872">
    <property type="term" value="F:metal ion binding"/>
    <property type="evidence" value="ECO:0007669"/>
    <property type="project" value="UniProtKB-KW"/>
</dbReference>
<dbReference type="InterPro" id="IPR001506">
    <property type="entry name" value="Peptidase_M12A"/>
</dbReference>
<dbReference type="GO" id="GO:0004222">
    <property type="term" value="F:metalloendopeptidase activity"/>
    <property type="evidence" value="ECO:0007669"/>
    <property type="project" value="UniProtKB-UniRule"/>
</dbReference>
<evidence type="ECO:0000313" key="3">
    <source>
        <dbReference type="EMBL" id="USW49669.1"/>
    </source>
</evidence>
<protein>
    <recommendedName>
        <fullName evidence="1">Metalloendopeptidase</fullName>
        <ecNumber evidence="1">3.4.24.-</ecNumber>
    </recommendedName>
</protein>
<organism evidence="3 4">
    <name type="scientific">Septoria linicola</name>
    <dbReference type="NCBI Taxonomy" id="215465"/>
    <lineage>
        <taxon>Eukaryota</taxon>
        <taxon>Fungi</taxon>
        <taxon>Dikarya</taxon>
        <taxon>Ascomycota</taxon>
        <taxon>Pezizomycotina</taxon>
        <taxon>Dothideomycetes</taxon>
        <taxon>Dothideomycetidae</taxon>
        <taxon>Mycosphaerellales</taxon>
        <taxon>Mycosphaerellaceae</taxon>
        <taxon>Septoria</taxon>
    </lineage>
</organism>
<feature type="signal peptide" evidence="1">
    <location>
        <begin position="1"/>
        <end position="18"/>
    </location>
</feature>
<dbReference type="PANTHER" id="PTHR10127">
    <property type="entry name" value="DISCOIDIN, CUB, EGF, LAMININ , AND ZINC METALLOPROTEASE DOMAIN CONTAINING"/>
    <property type="match status" value="1"/>
</dbReference>
<dbReference type="InterPro" id="IPR024079">
    <property type="entry name" value="MetalloPept_cat_dom_sf"/>
</dbReference>
<dbReference type="PANTHER" id="PTHR10127:SF850">
    <property type="entry name" value="METALLOENDOPEPTIDASE"/>
    <property type="match status" value="1"/>
</dbReference>
<dbReference type="Gene3D" id="3.40.390.10">
    <property type="entry name" value="Collagenase (Catalytic Domain)"/>
    <property type="match status" value="1"/>
</dbReference>
<keyword evidence="1" id="KW-0482">Metalloprotease</keyword>
<keyword evidence="1" id="KW-0378">Hydrolase</keyword>
<feature type="domain" description="Peptidase M12A" evidence="2">
    <location>
        <begin position="195"/>
        <end position="247"/>
    </location>
</feature>
<dbReference type="SUPFAM" id="SSF55486">
    <property type="entry name" value="Metalloproteases ('zincins'), catalytic domain"/>
    <property type="match status" value="1"/>
</dbReference>
<sequence length="402" mass="45545">MRLLAAITLVLWPCLCAASRTAGPPVPFGIDTGVNITKRWYSIDDRVGTSLPAPHRFAWPAICSAPKIVQPLRYCFKDKRSAKNLNEIVQEAIRMWAPAIAVTSLAIIPDPHCTNPDECVCVDDGAEVDALVISDETKDGDDEWNQSEECETSTTVGYDYIPRGEPDRPWRHYLRFCGWDPNDPHKTRPLAVRGMAHEIGHGIGLLHEHQRADRDEHINFKPWLLLDYKYLRDLVEEDPENLFDDGLTWRQRLWEVFDRGSIAMHYFPIMIEFLKGDQTAGTPDEAYSVSYKSSVDFDFDSIMIYDSWMGGYGSADEPELFVMTRKSDDSPIWTGGSKDGVNAKITEGDIARVAQLYDARTPECEEAKRGTKNWASTGMRVKIRDGPWVIVPTPNKSNFTRE</sequence>
<keyword evidence="1" id="KW-0479">Metal-binding</keyword>
<accession>A0A9Q9AHU2</accession>
<dbReference type="Proteomes" id="UP001056384">
    <property type="component" value="Chromosome 2"/>
</dbReference>
<name>A0A9Q9AHU2_9PEZI</name>
<evidence type="ECO:0000313" key="4">
    <source>
        <dbReference type="Proteomes" id="UP001056384"/>
    </source>
</evidence>
<proteinExistence type="predicted"/>
<dbReference type="AlphaFoldDB" id="A0A9Q9AHU2"/>
<keyword evidence="1" id="KW-0732">Signal</keyword>
<dbReference type="EC" id="3.4.24.-" evidence="1"/>
<dbReference type="OrthoDB" id="291007at2759"/>
<evidence type="ECO:0000259" key="2">
    <source>
        <dbReference type="Pfam" id="PF01400"/>
    </source>
</evidence>
<dbReference type="EMBL" id="CP099419">
    <property type="protein sequence ID" value="USW49669.1"/>
    <property type="molecule type" value="Genomic_DNA"/>
</dbReference>
<reference evidence="3" key="1">
    <citation type="submission" date="2022-06" db="EMBL/GenBank/DDBJ databases">
        <title>Complete genome sequences of two strains of the flax pathogen Septoria linicola.</title>
        <authorList>
            <person name="Lapalu N."/>
            <person name="Simon A."/>
            <person name="Demenou B."/>
            <person name="Paumier D."/>
            <person name="Guillot M.-P."/>
            <person name="Gout L."/>
            <person name="Valade R."/>
        </authorList>
    </citation>
    <scope>NUCLEOTIDE SEQUENCE</scope>
    <source>
        <strain evidence="3">SE15195</strain>
    </source>
</reference>
<evidence type="ECO:0000256" key="1">
    <source>
        <dbReference type="RuleBase" id="RU361183"/>
    </source>
</evidence>
<dbReference type="Pfam" id="PF01400">
    <property type="entry name" value="Astacin"/>
    <property type="match status" value="1"/>
</dbReference>
<dbReference type="GO" id="GO:0006508">
    <property type="term" value="P:proteolysis"/>
    <property type="evidence" value="ECO:0007669"/>
    <property type="project" value="UniProtKB-KW"/>
</dbReference>
<feature type="chain" id="PRO_5040540133" description="Metalloendopeptidase" evidence="1">
    <location>
        <begin position="19"/>
        <end position="402"/>
    </location>
</feature>
<keyword evidence="1" id="KW-0862">Zinc</keyword>
<comment type="cofactor">
    <cofactor evidence="1">
        <name>Zn(2+)</name>
        <dbReference type="ChEBI" id="CHEBI:29105"/>
    </cofactor>
    <text evidence="1">Binds 1 zinc ion per subunit.</text>
</comment>
<dbReference type="PRINTS" id="PR00480">
    <property type="entry name" value="ASTACIN"/>
</dbReference>
<keyword evidence="4" id="KW-1185">Reference proteome</keyword>
<keyword evidence="1" id="KW-0645">Protease</keyword>